<dbReference type="GO" id="GO:0001540">
    <property type="term" value="F:amyloid-beta binding"/>
    <property type="evidence" value="ECO:0007669"/>
    <property type="project" value="InterPro"/>
</dbReference>
<sequence>MSEEELAPGRSSVAVNNCIRQLSLHQHDAPGAWGGGRAMLLLLQSQTLKLVDPQDQSLLHAQPVASIRVWGVGRDSGRWGHGDWWWGRHVWGCVGSSGHVEGGLAACVRSAEGYIGVPECRGWALHRTWGGSVHLGGRGGVPCMQSSGCWCICLGVGCRVRGVPRVQDVGDPRACWGVLCIESAGSWGGWEPRGLGAGLCALGWRRTWPR</sequence>
<dbReference type="InterPro" id="IPR006020">
    <property type="entry name" value="PTB/PI_dom"/>
</dbReference>
<dbReference type="RefSeq" id="XP_010725153.2">
    <property type="nucleotide sequence ID" value="XM_010726851.3"/>
</dbReference>
<evidence type="ECO:0000259" key="2">
    <source>
        <dbReference type="Pfam" id="PF00640"/>
    </source>
</evidence>
<reference evidence="3" key="2">
    <citation type="submission" date="2025-08" db="UniProtKB">
        <authorList>
            <consortium name="Ensembl"/>
        </authorList>
    </citation>
    <scope>IDENTIFICATION</scope>
</reference>
<feature type="domain" description="PID" evidence="2">
    <location>
        <begin position="3"/>
        <end position="75"/>
    </location>
</feature>
<dbReference type="PANTHER" id="PTHR14058">
    <property type="entry name" value="AMYLOID BETA A4 PRECURSOR PROTEIN-BINDING FAMILY B"/>
    <property type="match status" value="1"/>
</dbReference>
<name>A0A803XNL0_MELGA</name>
<dbReference type="GO" id="GO:0005634">
    <property type="term" value="C:nucleus"/>
    <property type="evidence" value="ECO:0007669"/>
    <property type="project" value="TreeGrafter"/>
</dbReference>
<dbReference type="GO" id="GO:0005737">
    <property type="term" value="C:cytoplasm"/>
    <property type="evidence" value="ECO:0007669"/>
    <property type="project" value="TreeGrafter"/>
</dbReference>
<dbReference type="Gene3D" id="2.30.29.30">
    <property type="entry name" value="Pleckstrin-homology domain (PH domain)/Phosphotyrosine-binding domain (PTB)"/>
    <property type="match status" value="1"/>
</dbReference>
<reference evidence="3" key="1">
    <citation type="journal article" date="2010" name="PLoS Biol.">
        <title>Multi-platform next-generation sequencing of the domestic turkey (Meleagris gallopavo): genome assembly and analysis.</title>
        <authorList>
            <person name="Dalloul R.A."/>
            <person name="Long J.A."/>
            <person name="Zimin A.V."/>
            <person name="Aslam L."/>
            <person name="Beal K."/>
            <person name="Blomberg L.A."/>
            <person name="Bouffard P."/>
            <person name="Burt D.W."/>
            <person name="Crasta O."/>
            <person name="Crooijmans R.P."/>
            <person name="Cooper K."/>
            <person name="Coulombe R.A."/>
            <person name="De S."/>
            <person name="Delany M.E."/>
            <person name="Dodgson J.B."/>
            <person name="Dong J.J."/>
            <person name="Evans C."/>
            <person name="Frederickson K.M."/>
            <person name="Flicek P."/>
            <person name="Florea L."/>
            <person name="Folkerts O."/>
            <person name="Groenen M.A."/>
            <person name="Harkins T.T."/>
            <person name="Herrero J."/>
            <person name="Hoffmann S."/>
            <person name="Megens H.J."/>
            <person name="Jiang A."/>
            <person name="de Jong P."/>
            <person name="Kaiser P."/>
            <person name="Kim H."/>
            <person name="Kim K.W."/>
            <person name="Kim S."/>
            <person name="Langenberger D."/>
            <person name="Lee M.K."/>
            <person name="Lee T."/>
            <person name="Mane S."/>
            <person name="Marcais G."/>
            <person name="Marz M."/>
            <person name="McElroy A.P."/>
            <person name="Modise T."/>
            <person name="Nefedov M."/>
            <person name="Notredame C."/>
            <person name="Paton I.R."/>
            <person name="Payne W.S."/>
            <person name="Pertea G."/>
            <person name="Prickett D."/>
            <person name="Puiu D."/>
            <person name="Qioa D."/>
            <person name="Raineri E."/>
            <person name="Ruffier M."/>
            <person name="Salzberg S.L."/>
            <person name="Schatz M.C."/>
            <person name="Scheuring C."/>
            <person name="Schmidt C.J."/>
            <person name="Schroeder S."/>
            <person name="Searle S.M."/>
            <person name="Smith E.J."/>
            <person name="Smith J."/>
            <person name="Sonstegard T.S."/>
            <person name="Stadler P.F."/>
            <person name="Tafer H."/>
            <person name="Tu Z.J."/>
            <person name="Van Tassell C.P."/>
            <person name="Vilella A.J."/>
            <person name="Williams K.P."/>
            <person name="Yorke J.A."/>
            <person name="Zhang L."/>
            <person name="Zhang H.B."/>
            <person name="Zhang X."/>
            <person name="Zhang Y."/>
            <person name="Reed K.M."/>
        </authorList>
    </citation>
    <scope>NUCLEOTIDE SEQUENCE [LARGE SCALE GENOMIC DNA]</scope>
</reference>
<dbReference type="InterPro" id="IPR011993">
    <property type="entry name" value="PH-like_dom_sf"/>
</dbReference>
<evidence type="ECO:0000313" key="3">
    <source>
        <dbReference type="Ensembl" id="ENSMGAP00000021106.1"/>
    </source>
</evidence>
<dbReference type="PANTHER" id="PTHR14058:SF5">
    <property type="entry name" value="AMYLOID BETA PRECURSOR PROTEIN BINDING FAMILY B MEMBER 1"/>
    <property type="match status" value="1"/>
</dbReference>
<accession>A0A803XNL0</accession>
<gene>
    <name evidence="3" type="primary">LOC104915898</name>
</gene>
<keyword evidence="4" id="KW-1185">Reference proteome</keyword>
<evidence type="ECO:0000256" key="1">
    <source>
        <dbReference type="ARBA" id="ARBA00022737"/>
    </source>
</evidence>
<dbReference type="GO" id="GO:0006355">
    <property type="term" value="P:regulation of DNA-templated transcription"/>
    <property type="evidence" value="ECO:0007669"/>
    <property type="project" value="TreeGrafter"/>
</dbReference>
<dbReference type="Ensembl" id="ENSMGAT00000037279.1">
    <property type="protein sequence ID" value="ENSMGAP00000021106.1"/>
    <property type="gene ID" value="ENSMGAG00000018487.1"/>
</dbReference>
<dbReference type="AlphaFoldDB" id="A0A803XNL0"/>
<reference evidence="3" key="3">
    <citation type="submission" date="2025-09" db="UniProtKB">
        <authorList>
            <consortium name="Ensembl"/>
        </authorList>
    </citation>
    <scope>IDENTIFICATION</scope>
</reference>
<dbReference type="InterPro" id="IPR039576">
    <property type="entry name" value="APBB1/2/3"/>
</dbReference>
<proteinExistence type="predicted"/>
<dbReference type="KEGG" id="mgp:104915898"/>
<dbReference type="Pfam" id="PF00640">
    <property type="entry name" value="PID"/>
    <property type="match status" value="1"/>
</dbReference>
<dbReference type="GeneID" id="104915898"/>
<keyword evidence="1" id="KW-0677">Repeat</keyword>
<protein>
    <recommendedName>
        <fullName evidence="2">PID domain-containing protein</fullName>
    </recommendedName>
</protein>
<evidence type="ECO:0000313" key="4">
    <source>
        <dbReference type="Proteomes" id="UP000001645"/>
    </source>
</evidence>
<organism evidence="3 4">
    <name type="scientific">Meleagris gallopavo</name>
    <name type="common">Wild turkey</name>
    <dbReference type="NCBI Taxonomy" id="9103"/>
    <lineage>
        <taxon>Eukaryota</taxon>
        <taxon>Metazoa</taxon>
        <taxon>Chordata</taxon>
        <taxon>Craniata</taxon>
        <taxon>Vertebrata</taxon>
        <taxon>Euteleostomi</taxon>
        <taxon>Archelosauria</taxon>
        <taxon>Archosauria</taxon>
        <taxon>Dinosauria</taxon>
        <taxon>Saurischia</taxon>
        <taxon>Theropoda</taxon>
        <taxon>Coelurosauria</taxon>
        <taxon>Aves</taxon>
        <taxon>Neognathae</taxon>
        <taxon>Galloanserae</taxon>
        <taxon>Galliformes</taxon>
        <taxon>Phasianidae</taxon>
        <taxon>Meleagridinae</taxon>
        <taxon>Meleagris</taxon>
    </lineage>
</organism>
<dbReference type="GeneTree" id="ENSGT00390000000002"/>
<dbReference type="SUPFAM" id="SSF50729">
    <property type="entry name" value="PH domain-like"/>
    <property type="match status" value="1"/>
</dbReference>
<dbReference type="Proteomes" id="UP000001645">
    <property type="component" value="Unplaced"/>
</dbReference>
<dbReference type="InParanoid" id="A0A803XNL0"/>